<accession>A0A167P5W1</accession>
<dbReference type="Proteomes" id="UP000076661">
    <property type="component" value="Unassembled WGS sequence"/>
</dbReference>
<dbReference type="PANTHER" id="PTHR34822">
    <property type="entry name" value="GRPB DOMAIN PROTEIN (AFU_ORTHOLOGUE AFUA_1G01530)"/>
    <property type="match status" value="1"/>
</dbReference>
<dbReference type="EMBL" id="AUXX01000004">
    <property type="protein sequence ID" value="KZN69583.1"/>
    <property type="molecule type" value="Genomic_DNA"/>
</dbReference>
<reference evidence="1 2" key="1">
    <citation type="submission" date="2013-07" db="EMBL/GenBank/DDBJ databases">
        <title>Comparative Genomic and Metabolomic Analysis of Twelve Strains of Pseudoalteromonas luteoviolacea.</title>
        <authorList>
            <person name="Vynne N.G."/>
            <person name="Mansson M."/>
            <person name="Gram L."/>
        </authorList>
    </citation>
    <scope>NUCLEOTIDE SEQUENCE [LARGE SCALE GENOMIC DNA]</scope>
    <source>
        <strain evidence="1 2">S4060-1</strain>
    </source>
</reference>
<evidence type="ECO:0000313" key="1">
    <source>
        <dbReference type="EMBL" id="KZN69583.1"/>
    </source>
</evidence>
<dbReference type="Gene3D" id="3.30.460.10">
    <property type="entry name" value="Beta Polymerase, domain 2"/>
    <property type="match status" value="1"/>
</dbReference>
<proteinExistence type="predicted"/>
<dbReference type="PANTHER" id="PTHR34822:SF1">
    <property type="entry name" value="GRPB FAMILY PROTEIN"/>
    <property type="match status" value="1"/>
</dbReference>
<protein>
    <recommendedName>
        <fullName evidence="3">Dephospho-CoA kinase</fullName>
    </recommendedName>
</protein>
<evidence type="ECO:0000313" key="2">
    <source>
        <dbReference type="Proteomes" id="UP000076661"/>
    </source>
</evidence>
<dbReference type="Pfam" id="PF04229">
    <property type="entry name" value="GrpB"/>
    <property type="match status" value="1"/>
</dbReference>
<gene>
    <name evidence="1" type="ORF">N478_10565</name>
</gene>
<dbReference type="PATRIC" id="fig|1365257.3.peg.500"/>
<dbReference type="RefSeq" id="WP_063379848.1">
    <property type="nucleotide sequence ID" value="NZ_AUXX01000004.1"/>
</dbReference>
<dbReference type="AlphaFoldDB" id="A0A167P5W1"/>
<evidence type="ECO:0008006" key="3">
    <source>
        <dbReference type="Google" id="ProtNLM"/>
    </source>
</evidence>
<sequence>MTKIELVDYQSNWPNEFQAIKSQLTTTLGALAVQIDHIGSTAVHGLAAKDIIDIQVSVKALDDPKIIELLVAAGYEFKEDINRDNLVGYEPDDSELSKLYFREPTGTRTAHIHVREIGRVNQSYPLLFRDFLRDNEIIKQAYGQIKIELAQRFEGDMDAYYAIKDPYMDSLFYAANLLQKKRDN</sequence>
<organism evidence="1 2">
    <name type="scientific">Pseudoalteromonas luteoviolacea S4060-1</name>
    <dbReference type="NCBI Taxonomy" id="1365257"/>
    <lineage>
        <taxon>Bacteria</taxon>
        <taxon>Pseudomonadati</taxon>
        <taxon>Pseudomonadota</taxon>
        <taxon>Gammaproteobacteria</taxon>
        <taxon>Alteromonadales</taxon>
        <taxon>Pseudoalteromonadaceae</taxon>
        <taxon>Pseudoalteromonas</taxon>
    </lineage>
</organism>
<dbReference type="InterPro" id="IPR043519">
    <property type="entry name" value="NT_sf"/>
</dbReference>
<dbReference type="InterPro" id="IPR007344">
    <property type="entry name" value="GrpB/CoaE"/>
</dbReference>
<dbReference type="SUPFAM" id="SSF81301">
    <property type="entry name" value="Nucleotidyltransferase"/>
    <property type="match status" value="1"/>
</dbReference>
<comment type="caution">
    <text evidence="1">The sequence shown here is derived from an EMBL/GenBank/DDBJ whole genome shotgun (WGS) entry which is preliminary data.</text>
</comment>
<name>A0A167P5W1_9GAMM</name>